<gene>
    <name evidence="2" type="ORF">HK107_05395</name>
</gene>
<dbReference type="Gene3D" id="2.30.110.10">
    <property type="entry name" value="Electron Transport, Fmn-binding Protein, Chain A"/>
    <property type="match status" value="1"/>
</dbReference>
<comment type="caution">
    <text evidence="2">The sequence shown here is derived from an EMBL/GenBank/DDBJ whole genome shotgun (WGS) entry which is preliminary data.</text>
</comment>
<organism evidence="2 3">
    <name type="scientific">Parvularcula mediterranea</name>
    <dbReference type="NCBI Taxonomy" id="2732508"/>
    <lineage>
        <taxon>Bacteria</taxon>
        <taxon>Pseudomonadati</taxon>
        <taxon>Pseudomonadota</taxon>
        <taxon>Alphaproteobacteria</taxon>
        <taxon>Parvularculales</taxon>
        <taxon>Parvularculaceae</taxon>
        <taxon>Parvularcula</taxon>
    </lineage>
</organism>
<dbReference type="SUPFAM" id="SSF50475">
    <property type="entry name" value="FMN-binding split barrel"/>
    <property type="match status" value="1"/>
</dbReference>
<evidence type="ECO:0000313" key="2">
    <source>
        <dbReference type="EMBL" id="NNU15753.1"/>
    </source>
</evidence>
<accession>A0A7Y3RKJ3</accession>
<dbReference type="InterPro" id="IPR012349">
    <property type="entry name" value="Split_barrel_FMN-bd"/>
</dbReference>
<name>A0A7Y3RKJ3_9PROT</name>
<dbReference type="AlphaFoldDB" id="A0A7Y3RKJ3"/>
<dbReference type="EMBL" id="JABFCX010000002">
    <property type="protein sequence ID" value="NNU15753.1"/>
    <property type="molecule type" value="Genomic_DNA"/>
</dbReference>
<evidence type="ECO:0000259" key="1">
    <source>
        <dbReference type="Pfam" id="PF12766"/>
    </source>
</evidence>
<dbReference type="Pfam" id="PF12766">
    <property type="entry name" value="Pyridox_oxase_2"/>
    <property type="match status" value="1"/>
</dbReference>
<sequence length="188" mass="20939">MFPSDLNDLPKFILDQLGRGSADAKSPFHWPTLGTSDPHGAPRMRTVVLRRLIREERQLIIYTDRRAKKVAELEANAAAAIHVYDTRHRTQLRLAGVAETLTDGPLHDEAVKRTGQAQAADFVRSPAPGTAIDVKDGFDQNPDDLRENLAVILFTFHRAELLHLGGEAPRRALVKFSVEPPEPTWLVP</sequence>
<feature type="domain" description="Pyridoxamine 5'-phosphate oxidase Alr4036 family FMN-binding" evidence="1">
    <location>
        <begin position="23"/>
        <end position="100"/>
    </location>
</feature>
<protein>
    <recommendedName>
        <fullName evidence="1">Pyridoxamine 5'-phosphate oxidase Alr4036 family FMN-binding domain-containing protein</fullName>
    </recommendedName>
</protein>
<reference evidence="2 3" key="1">
    <citation type="submission" date="2020-05" db="EMBL/GenBank/DDBJ databases">
        <title>Parvularcula mediterraneae sp. nov., isolated from polypropylene straw from shallow seawater of the seashore of Laganas in Zakynthos island, Greece.</title>
        <authorList>
            <person name="Szabo I."/>
            <person name="Al-Omari J."/>
            <person name="Rado J."/>
            <person name="Szerdahelyi G.S."/>
        </authorList>
    </citation>
    <scope>NUCLEOTIDE SEQUENCE [LARGE SCALE GENOMIC DNA]</scope>
    <source>
        <strain evidence="2 3">ZS-1/3</strain>
    </source>
</reference>
<evidence type="ECO:0000313" key="3">
    <source>
        <dbReference type="Proteomes" id="UP000536835"/>
    </source>
</evidence>
<proteinExistence type="predicted"/>
<dbReference type="Proteomes" id="UP000536835">
    <property type="component" value="Unassembled WGS sequence"/>
</dbReference>
<dbReference type="GO" id="GO:0010181">
    <property type="term" value="F:FMN binding"/>
    <property type="evidence" value="ECO:0007669"/>
    <property type="project" value="InterPro"/>
</dbReference>
<dbReference type="InterPro" id="IPR024624">
    <property type="entry name" value="Pyridox_Oxase_Alr4036_FMN-bd"/>
</dbReference>
<keyword evidence="3" id="KW-1185">Reference proteome</keyword>